<keyword evidence="4" id="KW-1185">Reference proteome</keyword>
<evidence type="ECO:0000313" key="3">
    <source>
        <dbReference type="EMBL" id="NIJ53369.1"/>
    </source>
</evidence>
<comment type="caution">
    <text evidence="3">The sequence shown here is derived from an EMBL/GenBank/DDBJ whole genome shotgun (WGS) entry which is preliminary data.</text>
</comment>
<evidence type="ECO:0000259" key="2">
    <source>
        <dbReference type="Pfam" id="PF18962"/>
    </source>
</evidence>
<keyword evidence="1" id="KW-0732">Signal</keyword>
<accession>A0ABX0UMN5</accession>
<name>A0ABX0UMN5_9BACT</name>
<sequence length="910" mass="97215">MNFLLKMFFAVGMAGTVAAAPFEVGTNLRLVADSAQVESSIVTDLNHSYTINNPYAESADKPFTFKTKTITEQPAPLANKVSCGGRIWENGEVLGHTNDGKSMIVRLQDNRIYLNWGGTITDNIFVLFYLVENTFPNNPTNGSLIDACVNPLDPSTAAVQLLGRNSAGQITCKGYAMEDGDLLGTYVADWGETRQHVRVRNGLLRIGVQQGPNDNGTENLQMGLINFTIDGANGSYLAPKWRGVLTKEMANGCFWPRVPKPATPIVDANCASGPTVKTVTNVTQTSLQFTYQGSGVSSIKWKILSGSNTVANGTTGNLGSTTVNLSFGSLSSGNYKLVIEGGNCNSASSELNFTVPVAPVGNCISGPTVLTVTNITATSLRFTFNGLGVHTVKWKILSGTSTVANATTGNLTSSEVNISYGTLSPGNYKLVIEGGDCTSGQSEINFTVPGSTTPNCASGPTLKTVTNITPTSLRFTFDGVGVNSIKWKILSGANTVANNTIGNLSGSTVNLTFGSLSPGNYKLAIEGGNCISGQSEMNFTVPTPAIPDCIGGPSISTIKNISQTGLTVDFAGTNLQIFSWKVLQNSNEFGSGKTAYLNTKSTNLSFPNLAAGTYTLQLTPEDCKGTAATKAFVVPVAPLPPCTKGPNLISLTKPDKNSLTFKFDGLNVSAIDWKIMKGNALMRSNRVAPRSSSPLIEYTTLADGDYTLQIQGGNCTSAVSSADFKVDGTLPIYIANFEGEVVDKGVELSWEVVQEEDGKEFEVLRYDDKLKNETVLGKVSLTDQRVGWYHFVDERPLLGINYYQLKQIDIDGTFEKSKMIAINPGIITGRIAAPNPAQDYVDIQFASRTSGLSNVSIYNVAGLEVSSFQVQIAEGNNNHRLNVKKLIAGSYIIKISHNGELSKLRFLKVK</sequence>
<evidence type="ECO:0000313" key="4">
    <source>
        <dbReference type="Proteomes" id="UP001179181"/>
    </source>
</evidence>
<feature type="chain" id="PRO_5047465207" description="Secretion system C-terminal sorting domain-containing protein" evidence="1">
    <location>
        <begin position="20"/>
        <end position="910"/>
    </location>
</feature>
<dbReference type="Proteomes" id="UP001179181">
    <property type="component" value="Unassembled WGS sequence"/>
</dbReference>
<dbReference type="Pfam" id="PF18962">
    <property type="entry name" value="Por_Secre_tail"/>
    <property type="match status" value="1"/>
</dbReference>
<proteinExistence type="predicted"/>
<protein>
    <recommendedName>
        <fullName evidence="2">Secretion system C-terminal sorting domain-containing protein</fullName>
    </recommendedName>
</protein>
<dbReference type="RefSeq" id="WP_167270419.1">
    <property type="nucleotide sequence ID" value="NZ_JAASQJ010000002.1"/>
</dbReference>
<dbReference type="EMBL" id="JAASQJ010000002">
    <property type="protein sequence ID" value="NIJ53369.1"/>
    <property type="molecule type" value="Genomic_DNA"/>
</dbReference>
<feature type="domain" description="Secretion system C-terminal sorting" evidence="2">
    <location>
        <begin position="834"/>
        <end position="900"/>
    </location>
</feature>
<feature type="signal peptide" evidence="1">
    <location>
        <begin position="1"/>
        <end position="19"/>
    </location>
</feature>
<reference evidence="3 4" key="1">
    <citation type="submission" date="2020-03" db="EMBL/GenBank/DDBJ databases">
        <title>Genomic Encyclopedia of Type Strains, Phase IV (KMG-IV): sequencing the most valuable type-strain genomes for metagenomic binning, comparative biology and taxonomic classification.</title>
        <authorList>
            <person name="Goeker M."/>
        </authorList>
    </citation>
    <scope>NUCLEOTIDE SEQUENCE [LARGE SCALE GENOMIC DNA]</scope>
    <source>
        <strain evidence="3 4">DSM 102865</strain>
    </source>
</reference>
<organism evidence="3 4">
    <name type="scientific">Dyadobacter arcticus</name>
    <dbReference type="NCBI Taxonomy" id="1078754"/>
    <lineage>
        <taxon>Bacteria</taxon>
        <taxon>Pseudomonadati</taxon>
        <taxon>Bacteroidota</taxon>
        <taxon>Cytophagia</taxon>
        <taxon>Cytophagales</taxon>
        <taxon>Spirosomataceae</taxon>
        <taxon>Dyadobacter</taxon>
    </lineage>
</organism>
<gene>
    <name evidence="3" type="ORF">FHS68_002539</name>
</gene>
<evidence type="ECO:0000256" key="1">
    <source>
        <dbReference type="SAM" id="SignalP"/>
    </source>
</evidence>
<dbReference type="InterPro" id="IPR026444">
    <property type="entry name" value="Secre_tail"/>
</dbReference>
<dbReference type="NCBIfam" id="TIGR04183">
    <property type="entry name" value="Por_Secre_tail"/>
    <property type="match status" value="1"/>
</dbReference>